<feature type="binding site" evidence="9">
    <location>
        <position position="192"/>
    </location>
    <ligand>
        <name>Zn(2+)</name>
        <dbReference type="ChEBI" id="CHEBI:29105"/>
        <label>2</label>
    </ligand>
</feature>
<organism evidence="13 14">
    <name type="scientific">Mycoplasma wenyonii (strain Massachusetts)</name>
    <name type="common">Eperythrozoon wenyonii</name>
    <dbReference type="NCBI Taxonomy" id="1197325"/>
    <lineage>
        <taxon>Bacteria</taxon>
        <taxon>Bacillati</taxon>
        <taxon>Mycoplasmatota</taxon>
        <taxon>Mollicutes</taxon>
        <taxon>Mycoplasmataceae</taxon>
        <taxon>Mycoplasma</taxon>
    </lineage>
</organism>
<dbReference type="PATRIC" id="fig|1197325.3.peg.451"/>
<feature type="binding site" evidence="9">
    <location>
        <position position="169"/>
    </location>
    <ligand>
        <name>Zn(2+)</name>
        <dbReference type="ChEBI" id="CHEBI:29105"/>
        <label>2</label>
    </ligand>
</feature>
<dbReference type="InterPro" id="IPR002939">
    <property type="entry name" value="DnaJ_C"/>
</dbReference>
<dbReference type="GO" id="GO:0008270">
    <property type="term" value="F:zinc ion binding"/>
    <property type="evidence" value="ECO:0007669"/>
    <property type="project" value="UniProtKB-UniRule"/>
</dbReference>
<proteinExistence type="inferred from homology"/>
<dbReference type="OrthoDB" id="9779889at2"/>
<dbReference type="InterPro" id="IPR018253">
    <property type="entry name" value="DnaJ_domain_CS"/>
</dbReference>
<accession>I6YLM5</accession>
<evidence type="ECO:0000256" key="4">
    <source>
        <dbReference type="ARBA" id="ARBA00022737"/>
    </source>
</evidence>
<evidence type="ECO:0000256" key="3">
    <source>
        <dbReference type="ARBA" id="ARBA00022723"/>
    </source>
</evidence>
<name>I6YLM5_MYCWM</name>
<dbReference type="PROSITE" id="PS51188">
    <property type="entry name" value="ZF_CR"/>
    <property type="match status" value="1"/>
</dbReference>
<feature type="binding site" evidence="9">
    <location>
        <position position="209"/>
    </location>
    <ligand>
        <name>Zn(2+)</name>
        <dbReference type="ChEBI" id="CHEBI:29105"/>
        <label>1</label>
    </ligand>
</feature>
<keyword evidence="8 9" id="KW-0143">Chaperone</keyword>
<comment type="cofactor">
    <cofactor evidence="9">
        <name>Zn(2+)</name>
        <dbReference type="ChEBI" id="CHEBI:29105"/>
    </cofactor>
    <text evidence="9">Binds 2 Zn(2+) ions per monomer.</text>
</comment>
<evidence type="ECO:0000256" key="6">
    <source>
        <dbReference type="ARBA" id="ARBA00022833"/>
    </source>
</evidence>
<evidence type="ECO:0000256" key="10">
    <source>
        <dbReference type="PROSITE-ProRule" id="PRU00546"/>
    </source>
</evidence>
<dbReference type="Gene3D" id="2.10.230.10">
    <property type="entry name" value="Heat shock protein DnaJ, cysteine-rich domain"/>
    <property type="match status" value="1"/>
</dbReference>
<evidence type="ECO:0000256" key="9">
    <source>
        <dbReference type="HAMAP-Rule" id="MF_01152"/>
    </source>
</evidence>
<dbReference type="AlphaFoldDB" id="I6YLM5"/>
<feature type="binding site" evidence="9">
    <location>
        <position position="195"/>
    </location>
    <ligand>
        <name>Zn(2+)</name>
        <dbReference type="ChEBI" id="CHEBI:29105"/>
        <label>2</label>
    </ligand>
</feature>
<dbReference type="InterPro" id="IPR012724">
    <property type="entry name" value="DnaJ"/>
</dbReference>
<dbReference type="Gene3D" id="1.10.287.110">
    <property type="entry name" value="DnaJ domain"/>
    <property type="match status" value="1"/>
</dbReference>
<keyword evidence="6 9" id="KW-0862">Zinc</keyword>
<keyword evidence="1 9" id="KW-0963">Cytoplasm</keyword>
<evidence type="ECO:0000256" key="1">
    <source>
        <dbReference type="ARBA" id="ARBA00022490"/>
    </source>
</evidence>
<evidence type="ECO:0000256" key="8">
    <source>
        <dbReference type="ARBA" id="ARBA00023186"/>
    </source>
</evidence>
<dbReference type="CDD" id="cd10747">
    <property type="entry name" value="DnaJ_C"/>
    <property type="match status" value="1"/>
</dbReference>
<dbReference type="GO" id="GO:0006260">
    <property type="term" value="P:DNA replication"/>
    <property type="evidence" value="ECO:0007669"/>
    <property type="project" value="UniProtKB-KW"/>
</dbReference>
<feature type="domain" description="J" evidence="11">
    <location>
        <begin position="4"/>
        <end position="68"/>
    </location>
</feature>
<comment type="function">
    <text evidence="9">Participates actively in the response to hyperosmotic and heat shock by preventing the aggregation of stress-denatured proteins and by disaggregating proteins, also in an autonomous, DnaK-independent fashion. Unfolded proteins bind initially to DnaJ; upon interaction with the DnaJ-bound protein, DnaK hydrolyzes its bound ATP, resulting in the formation of a stable complex. GrpE releases ADP from DnaK; ATP binding to DnaK triggers the release of the substrate protein, thus completing the reaction cycle. Several rounds of ATP-dependent interactions between DnaJ, DnaK and GrpE are required for fully efficient folding. Also involved, together with DnaK and GrpE, in the DNA replication of plasmids through activation of initiation proteins.</text>
</comment>
<keyword evidence="14" id="KW-1185">Reference proteome</keyword>
<keyword evidence="7 9" id="KW-0346">Stress response</keyword>
<evidence type="ECO:0000259" key="11">
    <source>
        <dbReference type="PROSITE" id="PS50076"/>
    </source>
</evidence>
<comment type="similarity">
    <text evidence="9">Belongs to the DnaJ family.</text>
</comment>
<dbReference type="Pfam" id="PF01556">
    <property type="entry name" value="DnaJ_C"/>
    <property type="match status" value="1"/>
</dbReference>
<dbReference type="SMART" id="SM00271">
    <property type="entry name" value="DnaJ"/>
    <property type="match status" value="1"/>
</dbReference>
<dbReference type="GO" id="GO:0009408">
    <property type="term" value="P:response to heat"/>
    <property type="evidence" value="ECO:0007669"/>
    <property type="project" value="InterPro"/>
</dbReference>
<dbReference type="Proteomes" id="UP000009005">
    <property type="component" value="Chromosome"/>
</dbReference>
<dbReference type="EMBL" id="CP003703">
    <property type="protein sequence ID" value="AFN65209.1"/>
    <property type="molecule type" value="Genomic_DNA"/>
</dbReference>
<dbReference type="Pfam" id="PF00684">
    <property type="entry name" value="DnaJ_CXXCXGXG"/>
    <property type="match status" value="1"/>
</dbReference>
<evidence type="ECO:0000256" key="2">
    <source>
        <dbReference type="ARBA" id="ARBA00022705"/>
    </source>
</evidence>
<comment type="caution">
    <text evidence="9">Lacks conserved residue(s) required for the propagation of feature annotation.</text>
</comment>
<keyword evidence="4 9" id="KW-0677">Repeat</keyword>
<dbReference type="SUPFAM" id="SSF46565">
    <property type="entry name" value="Chaperone J-domain"/>
    <property type="match status" value="1"/>
</dbReference>
<dbReference type="SUPFAM" id="SSF49493">
    <property type="entry name" value="HSP40/DnaJ peptide-binding domain"/>
    <property type="match status" value="2"/>
</dbReference>
<keyword evidence="2 9" id="KW-0235">DNA replication</keyword>
<feature type="binding site" evidence="9">
    <location>
        <position position="166"/>
    </location>
    <ligand>
        <name>Zn(2+)</name>
        <dbReference type="ChEBI" id="CHEBI:29105"/>
        <label>2</label>
    </ligand>
</feature>
<evidence type="ECO:0000313" key="14">
    <source>
        <dbReference type="Proteomes" id="UP000009005"/>
    </source>
</evidence>
<dbReference type="PANTHER" id="PTHR43096:SF48">
    <property type="entry name" value="CHAPERONE PROTEIN DNAJ"/>
    <property type="match status" value="1"/>
</dbReference>
<dbReference type="CDD" id="cd06257">
    <property type="entry name" value="DnaJ"/>
    <property type="match status" value="1"/>
</dbReference>
<feature type="binding site" evidence="9">
    <location>
        <position position="150"/>
    </location>
    <ligand>
        <name>Zn(2+)</name>
        <dbReference type="ChEBI" id="CHEBI:29105"/>
        <label>1</label>
    </ligand>
</feature>
<feature type="domain" description="CR-type" evidence="12">
    <location>
        <begin position="134"/>
        <end position="218"/>
    </location>
</feature>
<protein>
    <recommendedName>
        <fullName evidence="9">Chaperone protein DnaJ</fullName>
    </recommendedName>
</protein>
<dbReference type="STRING" id="1197325.WEN_02100"/>
<comment type="subunit">
    <text evidence="9">Homodimer.</text>
</comment>
<keyword evidence="3 9" id="KW-0479">Metal-binding</keyword>
<dbReference type="GO" id="GO:0005524">
    <property type="term" value="F:ATP binding"/>
    <property type="evidence" value="ECO:0007669"/>
    <property type="project" value="InterPro"/>
</dbReference>
<keyword evidence="5 9" id="KW-0863">Zinc-finger</keyword>
<dbReference type="InterPro" id="IPR001623">
    <property type="entry name" value="DnaJ_domain"/>
</dbReference>
<dbReference type="PRINTS" id="PR00625">
    <property type="entry name" value="JDOMAIN"/>
</dbReference>
<dbReference type="HAMAP" id="MF_01152">
    <property type="entry name" value="DnaJ"/>
    <property type="match status" value="1"/>
</dbReference>
<dbReference type="InterPro" id="IPR001305">
    <property type="entry name" value="HSP_DnaJ_Cys-rich_dom"/>
</dbReference>
<dbReference type="SUPFAM" id="SSF57938">
    <property type="entry name" value="DnaJ/Hsp40 cysteine-rich domain"/>
    <property type="match status" value="1"/>
</dbReference>
<feature type="binding site" evidence="9">
    <location>
        <position position="206"/>
    </location>
    <ligand>
        <name>Zn(2+)</name>
        <dbReference type="ChEBI" id="CHEBI:29105"/>
        <label>1</label>
    </ligand>
</feature>
<dbReference type="HOGENOM" id="CLU_017633_0_7_14"/>
<evidence type="ECO:0000256" key="7">
    <source>
        <dbReference type="ARBA" id="ARBA00023016"/>
    </source>
</evidence>
<dbReference type="GO" id="GO:0051082">
    <property type="term" value="F:unfolded protein binding"/>
    <property type="evidence" value="ECO:0007669"/>
    <property type="project" value="UniProtKB-UniRule"/>
</dbReference>
<dbReference type="InterPro" id="IPR008971">
    <property type="entry name" value="HSP40/DnaJ_pept-bd"/>
</dbReference>
<feature type="zinc finger region" description="CR-type" evidence="10">
    <location>
        <begin position="134"/>
        <end position="218"/>
    </location>
</feature>
<reference evidence="13 14" key="1">
    <citation type="journal article" date="2012" name="J. Bacteriol.">
        <title>Complete genome sequence of Mycoplasma wenyonii strain Massachusetts.</title>
        <authorList>
            <person name="Dos Santos A.P."/>
            <person name="Guimaraes A.M."/>
            <person name="do Nascimento N.C."/>
            <person name="Sanmiguel P.J."/>
            <person name="Messick J.B."/>
        </authorList>
    </citation>
    <scope>NUCLEOTIDE SEQUENCE [LARGE SCALE GENOMIC DNA]</scope>
    <source>
        <strain evidence="13 14">Massachusetts</strain>
    </source>
</reference>
<comment type="subcellular location">
    <subcellularLocation>
        <location evidence="9">Cytoplasm</location>
    </subcellularLocation>
</comment>
<gene>
    <name evidence="9" type="primary">dnaJ</name>
    <name evidence="13" type="ordered locus">WEN_02100</name>
</gene>
<evidence type="ECO:0000313" key="13">
    <source>
        <dbReference type="EMBL" id="AFN65209.1"/>
    </source>
</evidence>
<dbReference type="GO" id="GO:0042026">
    <property type="term" value="P:protein refolding"/>
    <property type="evidence" value="ECO:0007669"/>
    <property type="project" value="TreeGrafter"/>
</dbReference>
<dbReference type="PROSITE" id="PS00636">
    <property type="entry name" value="DNAJ_1"/>
    <property type="match status" value="1"/>
</dbReference>
<sequence length="367" mass="40987">MSKDFYDVLGLSKSATPEEIKKAYRKLAKEYHPDINKSEGAEEKFKKINEAYEVLSDPEKRANYDRYGGGFENAGGAHGFAGGANPFDIFSNFFRQDGEDGFFSSYQSGDMRGGGREEVTKKDVSITFLQAVKGCDYELSYRAKKACSECNGMRTYQGDRSYIHNCSACRGYGYEVIRTKSLFGVIEGRQTCRYCEGAGEKITRICTTCRGEGYNTENKKITIKIPGGVKTGDSLVFKDNQSYNGKKIYLSIRVLDSEVFTREGDNLYTKVIVNPLVAILGGSIEVPTPYGIKTIKLPAGSNSRDLLKLKGMGISFKKGIGNLFIKLEIASLKLTPSELEKIKSIQLTEPKEGKDWMRLFKKEYETI</sequence>
<dbReference type="InterPro" id="IPR036410">
    <property type="entry name" value="HSP_DnaJ_Cys-rich_dom_sf"/>
</dbReference>
<evidence type="ECO:0000259" key="12">
    <source>
        <dbReference type="PROSITE" id="PS51188"/>
    </source>
</evidence>
<dbReference type="Pfam" id="PF00226">
    <property type="entry name" value="DnaJ"/>
    <property type="match status" value="1"/>
</dbReference>
<evidence type="ECO:0000256" key="5">
    <source>
        <dbReference type="ARBA" id="ARBA00022771"/>
    </source>
</evidence>
<dbReference type="InterPro" id="IPR036869">
    <property type="entry name" value="J_dom_sf"/>
</dbReference>
<dbReference type="PANTHER" id="PTHR43096">
    <property type="entry name" value="DNAJ HOMOLOG 1, MITOCHONDRIAL-RELATED"/>
    <property type="match status" value="1"/>
</dbReference>
<comment type="domain">
    <text evidence="9">The J domain is necessary and sufficient to stimulate DnaK ATPase activity. Zinc center 1 plays an important role in the autonomous, DnaK-independent chaperone activity of DnaJ. Zinc center 2 is essential for interaction with DnaK and for DnaJ activity.</text>
</comment>
<dbReference type="PROSITE" id="PS50076">
    <property type="entry name" value="DNAJ_2"/>
    <property type="match status" value="1"/>
</dbReference>
<dbReference type="Gene3D" id="2.60.260.20">
    <property type="entry name" value="Urease metallochaperone UreE, N-terminal domain"/>
    <property type="match status" value="2"/>
</dbReference>
<dbReference type="CDD" id="cd10719">
    <property type="entry name" value="DnaJ_zf"/>
    <property type="match status" value="1"/>
</dbReference>
<dbReference type="KEGG" id="mwe:WEN_02100"/>
<dbReference type="GO" id="GO:0005737">
    <property type="term" value="C:cytoplasm"/>
    <property type="evidence" value="ECO:0007669"/>
    <property type="project" value="UniProtKB-SubCell"/>
</dbReference>
<feature type="binding site" evidence="9">
    <location>
        <position position="147"/>
    </location>
    <ligand>
        <name>Zn(2+)</name>
        <dbReference type="ChEBI" id="CHEBI:29105"/>
        <label>1</label>
    </ligand>
</feature>
<dbReference type="RefSeq" id="WP_014849919.1">
    <property type="nucleotide sequence ID" value="NC_018149.1"/>
</dbReference>
<dbReference type="GO" id="GO:0031072">
    <property type="term" value="F:heat shock protein binding"/>
    <property type="evidence" value="ECO:0007669"/>
    <property type="project" value="InterPro"/>
</dbReference>